<gene>
    <name evidence="1" type="ORF">J4557_46640</name>
</gene>
<dbReference type="Proteomes" id="UP000666915">
    <property type="component" value="Unassembled WGS sequence"/>
</dbReference>
<protein>
    <recommendedName>
        <fullName evidence="3">MarR family transcriptional regulator</fullName>
    </recommendedName>
</protein>
<evidence type="ECO:0008006" key="3">
    <source>
        <dbReference type="Google" id="ProtNLM"/>
    </source>
</evidence>
<comment type="caution">
    <text evidence="1">The sequence shown here is derived from an EMBL/GenBank/DDBJ whole genome shotgun (WGS) entry which is preliminary data.</text>
</comment>
<accession>A0ABS3RFT1</accession>
<evidence type="ECO:0000313" key="1">
    <source>
        <dbReference type="EMBL" id="MBO2445006.1"/>
    </source>
</evidence>
<evidence type="ECO:0000313" key="2">
    <source>
        <dbReference type="Proteomes" id="UP000666915"/>
    </source>
</evidence>
<dbReference type="EMBL" id="JAGEOK010000058">
    <property type="protein sequence ID" value="MBO2445006.1"/>
    <property type="molecule type" value="Genomic_DNA"/>
</dbReference>
<dbReference type="RefSeq" id="WP_208273969.1">
    <property type="nucleotide sequence ID" value="NZ_BAAAGM010000080.1"/>
</dbReference>
<proteinExistence type="predicted"/>
<sequence length="229" mass="25339">MDASVQSPAWRPPYLSYRTLVWFLDHEVHSAPLPPRIDRSYLHGYAVTTQAQLLKILGLLELVDLSTGTVRPRLRTVTGKPDVRRDVMRQWARSFYREQLELADEHASSMALYASFTRHGITGATLRKAVAFFLALCGDVELASSPHFRPVPQKGALIQEQPVASLGSSDASIRHEEFTFGPAGGIAVWTDLDWSQLPQETVDRLQRLLRELGRLAGPPAGNGDTAGTP</sequence>
<keyword evidence="2" id="KW-1185">Reference proteome</keyword>
<reference evidence="1 2" key="1">
    <citation type="submission" date="2021-03" db="EMBL/GenBank/DDBJ databases">
        <authorList>
            <person name="Kanchanasin P."/>
            <person name="Saeng-In P."/>
            <person name="Phongsopitanun W."/>
            <person name="Yuki M."/>
            <person name="Kudo T."/>
            <person name="Ohkuma M."/>
            <person name="Tanasupawat S."/>
        </authorList>
    </citation>
    <scope>NUCLEOTIDE SEQUENCE [LARGE SCALE GENOMIC DNA]</scope>
    <source>
        <strain evidence="1 2">L46</strain>
    </source>
</reference>
<organism evidence="1 2">
    <name type="scientific">Actinomadura nitritigenes</name>
    <dbReference type="NCBI Taxonomy" id="134602"/>
    <lineage>
        <taxon>Bacteria</taxon>
        <taxon>Bacillati</taxon>
        <taxon>Actinomycetota</taxon>
        <taxon>Actinomycetes</taxon>
        <taxon>Streptosporangiales</taxon>
        <taxon>Thermomonosporaceae</taxon>
        <taxon>Actinomadura</taxon>
    </lineage>
</organism>
<name>A0ABS3RFT1_9ACTN</name>